<dbReference type="SUPFAM" id="SSF51126">
    <property type="entry name" value="Pectin lyase-like"/>
    <property type="match status" value="1"/>
</dbReference>
<sequence>MMRRRAFLAAMTSAALFSPVRAASSRFDAVVRKTPGKGEFASITAALAAAPGDKPFRILVTAGEWRERVNVEKPFVELIGEGRDKTVIVSNASAGDKGENGKPIGTFGTPTIYVKAPDFTARHLTISNDFDYAGHLPKPVPDDKTGASGSQAVALAIQDKADRVYLEDVRLTGNQDTLFVNTGRSVFRGCRIEGNVDFIFGAGRAVFDACEIVSLLRPNQDFNGFVVAPDTNVYQPYGFVLVNCKLMKQAGVAAHTVALGRAWRRTGTFPDGKYGDPEAVGATVYINCWMDDHIVPEGWYPMGYSKKDGTRTELMPEEARLFEFGSTGPGARPASPRRRILSAEQAKAYDAKLVLDGWMPQ</sequence>
<accession>A0A846MUD5</accession>
<dbReference type="RefSeq" id="WP_167080113.1">
    <property type="nucleotide sequence ID" value="NZ_BAAADC010000001.1"/>
</dbReference>
<dbReference type="GO" id="GO:0030599">
    <property type="term" value="F:pectinesterase activity"/>
    <property type="evidence" value="ECO:0007669"/>
    <property type="project" value="UniProtKB-EC"/>
</dbReference>
<proteinExistence type="inferred from homology"/>
<evidence type="ECO:0000256" key="3">
    <source>
        <dbReference type="ARBA" id="ARBA00023085"/>
    </source>
</evidence>
<evidence type="ECO:0000313" key="7">
    <source>
        <dbReference type="Proteomes" id="UP000570514"/>
    </source>
</evidence>
<dbReference type="EMBL" id="JAASRM010000001">
    <property type="protein sequence ID" value="NIK86956.1"/>
    <property type="molecule type" value="Genomic_DNA"/>
</dbReference>
<reference evidence="6 7" key="1">
    <citation type="submission" date="2020-03" db="EMBL/GenBank/DDBJ databases">
        <title>Genomic Encyclopedia of Type Strains, Phase IV (KMG-IV): sequencing the most valuable type-strain genomes for metagenomic binning, comparative biology and taxonomic classification.</title>
        <authorList>
            <person name="Goeker M."/>
        </authorList>
    </citation>
    <scope>NUCLEOTIDE SEQUENCE [LARGE SCALE GENOMIC DNA]</scope>
    <source>
        <strain evidence="6 7">DSM 19867</strain>
    </source>
</reference>
<feature type="domain" description="Pectinesterase catalytic" evidence="5">
    <location>
        <begin position="33"/>
        <end position="302"/>
    </location>
</feature>
<dbReference type="Pfam" id="PF01095">
    <property type="entry name" value="Pectinesterase"/>
    <property type="match status" value="1"/>
</dbReference>
<comment type="similarity">
    <text evidence="1">Belongs to the pectinesterase family.</text>
</comment>
<dbReference type="PANTHER" id="PTHR31321">
    <property type="entry name" value="ACYL-COA THIOESTER HYDROLASE YBHC-RELATED"/>
    <property type="match status" value="1"/>
</dbReference>
<dbReference type="InterPro" id="IPR011050">
    <property type="entry name" value="Pectin_lyase_fold/virulence"/>
</dbReference>
<organism evidence="6 7">
    <name type="scientific">Rhizomicrobium palustre</name>
    <dbReference type="NCBI Taxonomy" id="189966"/>
    <lineage>
        <taxon>Bacteria</taxon>
        <taxon>Pseudomonadati</taxon>
        <taxon>Pseudomonadota</taxon>
        <taxon>Alphaproteobacteria</taxon>
        <taxon>Micropepsales</taxon>
        <taxon>Micropepsaceae</taxon>
        <taxon>Rhizomicrobium</taxon>
    </lineage>
</organism>
<feature type="chain" id="PRO_5032609010" evidence="4">
    <location>
        <begin position="23"/>
        <end position="361"/>
    </location>
</feature>
<dbReference type="GO" id="GO:0042545">
    <property type="term" value="P:cell wall modification"/>
    <property type="evidence" value="ECO:0007669"/>
    <property type="project" value="InterPro"/>
</dbReference>
<dbReference type="AlphaFoldDB" id="A0A846MUD5"/>
<evidence type="ECO:0000259" key="5">
    <source>
        <dbReference type="Pfam" id="PF01095"/>
    </source>
</evidence>
<dbReference type="Proteomes" id="UP000570514">
    <property type="component" value="Unassembled WGS sequence"/>
</dbReference>
<evidence type="ECO:0000256" key="2">
    <source>
        <dbReference type="ARBA" id="ARBA00022801"/>
    </source>
</evidence>
<evidence type="ECO:0000256" key="1">
    <source>
        <dbReference type="ARBA" id="ARBA00008891"/>
    </source>
</evidence>
<dbReference type="EC" id="3.1.1.11" evidence="6"/>
<dbReference type="PANTHER" id="PTHR31321:SF57">
    <property type="entry name" value="PECTINESTERASE 53-RELATED"/>
    <property type="match status" value="1"/>
</dbReference>
<feature type="signal peptide" evidence="4">
    <location>
        <begin position="1"/>
        <end position="22"/>
    </location>
</feature>
<evidence type="ECO:0000313" key="6">
    <source>
        <dbReference type="EMBL" id="NIK86956.1"/>
    </source>
</evidence>
<gene>
    <name evidence="6" type="ORF">FHS83_000274</name>
</gene>
<dbReference type="InterPro" id="IPR012334">
    <property type="entry name" value="Pectin_lyas_fold"/>
</dbReference>
<keyword evidence="7" id="KW-1185">Reference proteome</keyword>
<dbReference type="Gene3D" id="2.160.20.10">
    <property type="entry name" value="Single-stranded right-handed beta-helix, Pectin lyase-like"/>
    <property type="match status" value="1"/>
</dbReference>
<protein>
    <submittedName>
        <fullName evidence="6">Pectinesterase</fullName>
        <ecNumber evidence="6">3.1.1.11</ecNumber>
    </submittedName>
</protein>
<dbReference type="InterPro" id="IPR000070">
    <property type="entry name" value="Pectinesterase_cat"/>
</dbReference>
<comment type="caution">
    <text evidence="6">The sequence shown here is derived from an EMBL/GenBank/DDBJ whole genome shotgun (WGS) entry which is preliminary data.</text>
</comment>
<keyword evidence="2 6" id="KW-0378">Hydrolase</keyword>
<keyword evidence="4" id="KW-0732">Signal</keyword>
<name>A0A846MUD5_9PROT</name>
<keyword evidence="3" id="KW-0063">Aspartyl esterase</keyword>
<evidence type="ECO:0000256" key="4">
    <source>
        <dbReference type="SAM" id="SignalP"/>
    </source>
</evidence>
<dbReference type="GO" id="GO:0009279">
    <property type="term" value="C:cell outer membrane"/>
    <property type="evidence" value="ECO:0007669"/>
    <property type="project" value="TreeGrafter"/>
</dbReference>